<dbReference type="InterPro" id="IPR009057">
    <property type="entry name" value="Homeodomain-like_sf"/>
</dbReference>
<evidence type="ECO:0000313" key="5">
    <source>
        <dbReference type="EMBL" id="RRD61981.1"/>
    </source>
</evidence>
<evidence type="ECO:0000313" key="6">
    <source>
        <dbReference type="Proteomes" id="UP000278609"/>
    </source>
</evidence>
<dbReference type="Pfam" id="PF12833">
    <property type="entry name" value="HTH_18"/>
    <property type="match status" value="1"/>
</dbReference>
<dbReference type="Gene3D" id="1.10.10.60">
    <property type="entry name" value="Homeodomain-like"/>
    <property type="match status" value="1"/>
</dbReference>
<evidence type="ECO:0000256" key="1">
    <source>
        <dbReference type="ARBA" id="ARBA00023015"/>
    </source>
</evidence>
<proteinExistence type="predicted"/>
<name>A0A3P1XU38_TANFO</name>
<dbReference type="SUPFAM" id="SSF46689">
    <property type="entry name" value="Homeodomain-like"/>
    <property type="match status" value="1"/>
</dbReference>
<sequence length="344" mass="40269">MVNGKKAEKIWVKKENMRKRCYLRFRLLKKEQMSRFFEDTVRRLGNIVVSSDVFQNDIMVMHYDQDYATRNDRAGRIYQHYLRAPSRMDALLFIGVLNGNMELQVDYVNYSVSDYGLMVILPTHITQMKRISPDLKAWLLMISTSYLDTLSQSKEKHPSTLISYMQLKKHPLKQFDSERFQQIGKSLDFLCEKIRQPAHFFYQGLVNTALHLFLMDLGDIYLDKQKTLHPPTLSRKEELFADFLDLLSTHCKEQHEVSFYANKLCITSQYLSLVLKEQSGKSASQWIQDALMLEAKILLKAPRISVQQVADELYFPDQSTFGKFFKKHEGISPIAFRRQGAMHL</sequence>
<keyword evidence="2" id="KW-0238">DNA-binding</keyword>
<dbReference type="GO" id="GO:0003700">
    <property type="term" value="F:DNA-binding transcription factor activity"/>
    <property type="evidence" value="ECO:0007669"/>
    <property type="project" value="InterPro"/>
</dbReference>
<dbReference type="PANTHER" id="PTHR43280">
    <property type="entry name" value="ARAC-FAMILY TRANSCRIPTIONAL REGULATOR"/>
    <property type="match status" value="1"/>
</dbReference>
<dbReference type="InterPro" id="IPR018060">
    <property type="entry name" value="HTH_AraC"/>
</dbReference>
<feature type="domain" description="HTH araC/xylS-type" evidence="4">
    <location>
        <begin position="241"/>
        <end position="339"/>
    </location>
</feature>
<dbReference type="OrthoDB" id="1007667at2"/>
<accession>A0A3P1XU38</accession>
<keyword evidence="3" id="KW-0804">Transcription</keyword>
<organism evidence="5 6">
    <name type="scientific">Tannerella forsythia</name>
    <name type="common">Bacteroides forsythus</name>
    <dbReference type="NCBI Taxonomy" id="28112"/>
    <lineage>
        <taxon>Bacteria</taxon>
        <taxon>Pseudomonadati</taxon>
        <taxon>Bacteroidota</taxon>
        <taxon>Bacteroidia</taxon>
        <taxon>Bacteroidales</taxon>
        <taxon>Tannerellaceae</taxon>
        <taxon>Tannerella</taxon>
    </lineage>
</organism>
<reference evidence="5 6" key="1">
    <citation type="submission" date="2018-11" db="EMBL/GenBank/DDBJ databases">
        <title>Genomes From Bacteria Associated with the Canine Oral Cavity: a Test Case for Automated Genome-Based Taxonomic Assignment.</title>
        <authorList>
            <person name="Coil D.A."/>
            <person name="Jospin G."/>
            <person name="Darling A.E."/>
            <person name="Wallis C."/>
            <person name="Davis I.J."/>
            <person name="Harris S."/>
            <person name="Eisen J.A."/>
            <person name="Holcombe L.J."/>
            <person name="O'Flynn C."/>
        </authorList>
    </citation>
    <scope>NUCLEOTIDE SEQUENCE [LARGE SCALE GENOMIC DNA]</scope>
    <source>
        <strain evidence="5 6">OH2617_COT-023</strain>
    </source>
</reference>
<comment type="caution">
    <text evidence="5">The sequence shown here is derived from an EMBL/GenBank/DDBJ whole genome shotgun (WGS) entry which is preliminary data.</text>
</comment>
<gene>
    <name evidence="5" type="ORF">EII40_05740</name>
</gene>
<protein>
    <submittedName>
        <fullName evidence="5">AraC family transcriptional regulator</fullName>
    </submittedName>
</protein>
<dbReference type="SMART" id="SM00342">
    <property type="entry name" value="HTH_ARAC"/>
    <property type="match status" value="1"/>
</dbReference>
<evidence type="ECO:0000256" key="3">
    <source>
        <dbReference type="ARBA" id="ARBA00023163"/>
    </source>
</evidence>
<keyword evidence="1" id="KW-0805">Transcription regulation</keyword>
<evidence type="ECO:0000256" key="2">
    <source>
        <dbReference type="ARBA" id="ARBA00023125"/>
    </source>
</evidence>
<dbReference type="Proteomes" id="UP000278609">
    <property type="component" value="Unassembled WGS sequence"/>
</dbReference>
<dbReference type="EMBL" id="RQYS01000020">
    <property type="protein sequence ID" value="RRD61981.1"/>
    <property type="molecule type" value="Genomic_DNA"/>
</dbReference>
<dbReference type="PROSITE" id="PS01124">
    <property type="entry name" value="HTH_ARAC_FAMILY_2"/>
    <property type="match status" value="1"/>
</dbReference>
<dbReference type="PANTHER" id="PTHR43280:SF32">
    <property type="entry name" value="TRANSCRIPTIONAL REGULATORY PROTEIN"/>
    <property type="match status" value="1"/>
</dbReference>
<dbReference type="AlphaFoldDB" id="A0A3P1XU38"/>
<dbReference type="GO" id="GO:0043565">
    <property type="term" value="F:sequence-specific DNA binding"/>
    <property type="evidence" value="ECO:0007669"/>
    <property type="project" value="InterPro"/>
</dbReference>
<evidence type="ECO:0000259" key="4">
    <source>
        <dbReference type="PROSITE" id="PS01124"/>
    </source>
</evidence>